<dbReference type="Proteomes" id="UP000431092">
    <property type="component" value="Unassembled WGS sequence"/>
</dbReference>
<name>A0A6I3IH04_9MICO</name>
<keyword evidence="1" id="KW-1133">Transmembrane helix</keyword>
<proteinExistence type="predicted"/>
<feature type="transmembrane region" description="Helical" evidence="1">
    <location>
        <begin position="62"/>
        <end position="81"/>
    </location>
</feature>
<reference evidence="2 3" key="1">
    <citation type="submission" date="2019-11" db="EMBL/GenBank/DDBJ databases">
        <title>Whole genome sequencing identifies a novel species of the genus Arsenicicoccus isolated from human blood.</title>
        <authorList>
            <person name="Jeong J.H."/>
            <person name="Kweon O.J."/>
            <person name="Kim H.R."/>
            <person name="Kim T.-H."/>
            <person name="Ha S.-M."/>
            <person name="Lee M.-K."/>
        </authorList>
    </citation>
    <scope>NUCLEOTIDE SEQUENCE [LARGE SCALE GENOMIC DNA]</scope>
    <source>
        <strain evidence="2 3">MKL-02</strain>
    </source>
</reference>
<gene>
    <name evidence="2" type="ORF">GGG17_08005</name>
</gene>
<dbReference type="AlphaFoldDB" id="A0A6I3IH04"/>
<evidence type="ECO:0000256" key="1">
    <source>
        <dbReference type="SAM" id="Phobius"/>
    </source>
</evidence>
<comment type="caution">
    <text evidence="2">The sequence shown here is derived from an EMBL/GenBank/DDBJ whole genome shotgun (WGS) entry which is preliminary data.</text>
</comment>
<dbReference type="RefSeq" id="WP_154593209.1">
    <property type="nucleotide sequence ID" value="NZ_CP171001.1"/>
</dbReference>
<evidence type="ECO:0000313" key="2">
    <source>
        <dbReference type="EMBL" id="MTB71913.1"/>
    </source>
</evidence>
<organism evidence="2 3">
    <name type="scientific">Arsenicicoccus cauae</name>
    <dbReference type="NCBI Taxonomy" id="2663847"/>
    <lineage>
        <taxon>Bacteria</taxon>
        <taxon>Bacillati</taxon>
        <taxon>Actinomycetota</taxon>
        <taxon>Actinomycetes</taxon>
        <taxon>Micrococcales</taxon>
        <taxon>Intrasporangiaceae</taxon>
        <taxon>Arsenicicoccus</taxon>
    </lineage>
</organism>
<evidence type="ECO:0000313" key="3">
    <source>
        <dbReference type="Proteomes" id="UP000431092"/>
    </source>
</evidence>
<dbReference type="EMBL" id="WLVL01000028">
    <property type="protein sequence ID" value="MTB71913.1"/>
    <property type="molecule type" value="Genomic_DNA"/>
</dbReference>
<protein>
    <submittedName>
        <fullName evidence="2">Uncharacterized protein</fullName>
    </submittedName>
</protein>
<sequence>MTIAFLVLHYLTLAVLVFGYVQSIEPGAATKLMAWGARLQLLSGLALVVLEEMEGDAPHMFIGIKLLVMLGVLALTEISHARGRRGVAAPALLHAAAALVVVNLVVAYTLPH</sequence>
<keyword evidence="3" id="KW-1185">Reference proteome</keyword>
<keyword evidence="1" id="KW-0812">Transmembrane</keyword>
<accession>A0A6I3IH04</accession>
<keyword evidence="1" id="KW-0472">Membrane</keyword>
<feature type="transmembrane region" description="Helical" evidence="1">
    <location>
        <begin position="87"/>
        <end position="110"/>
    </location>
</feature>